<dbReference type="SMART" id="SM00354">
    <property type="entry name" value="HTH_LACI"/>
    <property type="match status" value="1"/>
</dbReference>
<dbReference type="PROSITE" id="PS50932">
    <property type="entry name" value="HTH_LACI_2"/>
    <property type="match status" value="1"/>
</dbReference>
<dbReference type="OrthoDB" id="667031at2"/>
<keyword evidence="1" id="KW-0805">Transcription regulation</keyword>
<dbReference type="SUPFAM" id="SSF47413">
    <property type="entry name" value="lambda repressor-like DNA-binding domains"/>
    <property type="match status" value="1"/>
</dbReference>
<accession>A0A1N6EIN6</accession>
<proteinExistence type="predicted"/>
<protein>
    <submittedName>
        <fullName evidence="5">Transcriptional regulator, LacI family</fullName>
    </submittedName>
</protein>
<dbReference type="GO" id="GO:0000976">
    <property type="term" value="F:transcription cis-regulatory region binding"/>
    <property type="evidence" value="ECO:0007669"/>
    <property type="project" value="TreeGrafter"/>
</dbReference>
<name>A0A1N6EIN6_9BACT</name>
<dbReference type="PANTHER" id="PTHR30146:SF109">
    <property type="entry name" value="HTH-TYPE TRANSCRIPTIONAL REGULATOR GALS"/>
    <property type="match status" value="1"/>
</dbReference>
<feature type="domain" description="HTH lacI-type" evidence="4">
    <location>
        <begin position="4"/>
        <end position="58"/>
    </location>
</feature>
<evidence type="ECO:0000259" key="4">
    <source>
        <dbReference type="PROSITE" id="PS50932"/>
    </source>
</evidence>
<dbReference type="InterPro" id="IPR028082">
    <property type="entry name" value="Peripla_BP_I"/>
</dbReference>
<dbReference type="CDD" id="cd06267">
    <property type="entry name" value="PBP1_LacI_sugar_binding-like"/>
    <property type="match status" value="1"/>
</dbReference>
<dbReference type="GO" id="GO:0003700">
    <property type="term" value="F:DNA-binding transcription factor activity"/>
    <property type="evidence" value="ECO:0007669"/>
    <property type="project" value="TreeGrafter"/>
</dbReference>
<dbReference type="Pfam" id="PF00532">
    <property type="entry name" value="Peripla_BP_1"/>
    <property type="match status" value="1"/>
</dbReference>
<dbReference type="Gene3D" id="3.40.50.2300">
    <property type="match status" value="2"/>
</dbReference>
<evidence type="ECO:0000256" key="1">
    <source>
        <dbReference type="ARBA" id="ARBA00023015"/>
    </source>
</evidence>
<dbReference type="Proteomes" id="UP000185003">
    <property type="component" value="Unassembled WGS sequence"/>
</dbReference>
<reference evidence="5 6" key="1">
    <citation type="submission" date="2016-11" db="EMBL/GenBank/DDBJ databases">
        <authorList>
            <person name="Jaros S."/>
            <person name="Januszkiewicz K."/>
            <person name="Wedrychowicz H."/>
        </authorList>
    </citation>
    <scope>NUCLEOTIDE SEQUENCE [LARGE SCALE GENOMIC DNA]</scope>
    <source>
        <strain evidence="5 6">DSM 24787</strain>
    </source>
</reference>
<evidence type="ECO:0000256" key="2">
    <source>
        <dbReference type="ARBA" id="ARBA00023125"/>
    </source>
</evidence>
<dbReference type="STRING" id="536979.SAMN04488055_1642"/>
<dbReference type="Pfam" id="PF00356">
    <property type="entry name" value="LacI"/>
    <property type="match status" value="1"/>
</dbReference>
<dbReference type="PANTHER" id="PTHR30146">
    <property type="entry name" value="LACI-RELATED TRANSCRIPTIONAL REPRESSOR"/>
    <property type="match status" value="1"/>
</dbReference>
<dbReference type="RefSeq" id="WP_074238772.1">
    <property type="nucleotide sequence ID" value="NZ_FSRA01000001.1"/>
</dbReference>
<dbReference type="CDD" id="cd01392">
    <property type="entry name" value="HTH_LacI"/>
    <property type="match status" value="1"/>
</dbReference>
<keyword evidence="3" id="KW-0804">Transcription</keyword>
<dbReference type="SUPFAM" id="SSF53822">
    <property type="entry name" value="Periplasmic binding protein-like I"/>
    <property type="match status" value="1"/>
</dbReference>
<dbReference type="AlphaFoldDB" id="A0A1N6EIN6"/>
<evidence type="ECO:0000313" key="6">
    <source>
        <dbReference type="Proteomes" id="UP000185003"/>
    </source>
</evidence>
<evidence type="ECO:0000313" key="5">
    <source>
        <dbReference type="EMBL" id="SIN82899.1"/>
    </source>
</evidence>
<organism evidence="5 6">
    <name type="scientific">Chitinophaga niabensis</name>
    <dbReference type="NCBI Taxonomy" id="536979"/>
    <lineage>
        <taxon>Bacteria</taxon>
        <taxon>Pseudomonadati</taxon>
        <taxon>Bacteroidota</taxon>
        <taxon>Chitinophagia</taxon>
        <taxon>Chitinophagales</taxon>
        <taxon>Chitinophagaceae</taxon>
        <taxon>Chitinophaga</taxon>
    </lineage>
</organism>
<dbReference type="Gene3D" id="1.10.260.40">
    <property type="entry name" value="lambda repressor-like DNA-binding domains"/>
    <property type="match status" value="1"/>
</dbReference>
<keyword evidence="2" id="KW-0238">DNA-binding</keyword>
<dbReference type="InterPro" id="IPR001761">
    <property type="entry name" value="Peripla_BP/Lac1_sug-bd_dom"/>
</dbReference>
<gene>
    <name evidence="5" type="ORF">SAMN04488055_1642</name>
</gene>
<dbReference type="InterPro" id="IPR010982">
    <property type="entry name" value="Lambda_DNA-bd_dom_sf"/>
</dbReference>
<evidence type="ECO:0000256" key="3">
    <source>
        <dbReference type="ARBA" id="ARBA00023163"/>
    </source>
</evidence>
<dbReference type="EMBL" id="FSRA01000001">
    <property type="protein sequence ID" value="SIN82899.1"/>
    <property type="molecule type" value="Genomic_DNA"/>
</dbReference>
<dbReference type="InterPro" id="IPR000843">
    <property type="entry name" value="HTH_LacI"/>
</dbReference>
<keyword evidence="6" id="KW-1185">Reference proteome</keyword>
<sequence>MSKVNIKQLAKELNLSISTVSRALRDSYEISADTKKKVFALAKQLNYQPNPNASGLRGQKTKTIAVVIPEMVNDFFSLVIGGIEKVTQEQGYYLLFYFTHGDYELEVSFINTLANGRVDGVLLSMSRENNDNSHLLELTKNGIPLVLFDRVSDNLDSVKVTSDNYESAVTATRHLIDAGCKKIAYLQVHKNISIGKIRMNGYLDALQGSTQQHPLIVECSNENEETFETIEKMLVEERPDGIFASVEKLAVICYRVCEKINLRIPRDIKIISFSNLQTASLLNPSLTTITQPAFDMGEAAAKELLNIINKKSKSASKDKHVILKSLLMKRKSTSI</sequence>